<accession>A0ABD3HYB6</accession>
<reference evidence="2 3" key="1">
    <citation type="submission" date="2024-09" db="EMBL/GenBank/DDBJ databases">
        <title>Chromosome-scale assembly of Riccia sorocarpa.</title>
        <authorList>
            <person name="Paukszto L."/>
        </authorList>
    </citation>
    <scope>NUCLEOTIDE SEQUENCE [LARGE SCALE GENOMIC DNA]</scope>
    <source>
        <strain evidence="2">LP-2024</strain>
        <tissue evidence="2">Aerial parts of the thallus</tissue>
    </source>
</reference>
<dbReference type="EMBL" id="JBJQOH010000002">
    <property type="protein sequence ID" value="KAL3695247.1"/>
    <property type="molecule type" value="Genomic_DNA"/>
</dbReference>
<keyword evidence="3" id="KW-1185">Reference proteome</keyword>
<feature type="region of interest" description="Disordered" evidence="1">
    <location>
        <begin position="1"/>
        <end position="67"/>
    </location>
</feature>
<proteinExistence type="predicted"/>
<gene>
    <name evidence="2" type="ORF">R1sor_009323</name>
</gene>
<organism evidence="2 3">
    <name type="scientific">Riccia sorocarpa</name>
    <dbReference type="NCBI Taxonomy" id="122646"/>
    <lineage>
        <taxon>Eukaryota</taxon>
        <taxon>Viridiplantae</taxon>
        <taxon>Streptophyta</taxon>
        <taxon>Embryophyta</taxon>
        <taxon>Marchantiophyta</taxon>
        <taxon>Marchantiopsida</taxon>
        <taxon>Marchantiidae</taxon>
        <taxon>Marchantiales</taxon>
        <taxon>Ricciaceae</taxon>
        <taxon>Riccia</taxon>
    </lineage>
</organism>
<evidence type="ECO:0000313" key="3">
    <source>
        <dbReference type="Proteomes" id="UP001633002"/>
    </source>
</evidence>
<dbReference type="AlphaFoldDB" id="A0ABD3HYB6"/>
<dbReference type="Proteomes" id="UP001633002">
    <property type="component" value="Unassembled WGS sequence"/>
</dbReference>
<evidence type="ECO:0000256" key="1">
    <source>
        <dbReference type="SAM" id="MobiDB-lite"/>
    </source>
</evidence>
<comment type="caution">
    <text evidence="2">The sequence shown here is derived from an EMBL/GenBank/DDBJ whole genome shotgun (WGS) entry which is preliminary data.</text>
</comment>
<sequence>MHTFPVNDGDTFPVNNGDTLPVNDGDLPLERMDTPPRSSPQRVRVQVGGSHNVTSPRTKTCSMPDVQDPGSERRFVAFIRSSIAFKFASSWVEPGIVQHKSQNFRSALQTVCF</sequence>
<name>A0ABD3HYB6_9MARC</name>
<evidence type="ECO:0000313" key="2">
    <source>
        <dbReference type="EMBL" id="KAL3695247.1"/>
    </source>
</evidence>
<protein>
    <submittedName>
        <fullName evidence="2">Uncharacterized protein</fullName>
    </submittedName>
</protein>
<feature type="compositionally biased region" description="Polar residues" evidence="1">
    <location>
        <begin position="49"/>
        <end position="61"/>
    </location>
</feature>